<dbReference type="EMBL" id="GISG01087725">
    <property type="protein sequence ID" value="MBA4633662.1"/>
    <property type="molecule type" value="Transcribed_RNA"/>
</dbReference>
<name>A0A7C9D535_OPUST</name>
<protein>
    <submittedName>
        <fullName evidence="2">Uncharacterized protein</fullName>
    </submittedName>
</protein>
<evidence type="ECO:0000313" key="2">
    <source>
        <dbReference type="EMBL" id="MBA4633662.1"/>
    </source>
</evidence>
<feature type="transmembrane region" description="Helical" evidence="1">
    <location>
        <begin position="73"/>
        <end position="95"/>
    </location>
</feature>
<reference evidence="2" key="2">
    <citation type="submission" date="2020-07" db="EMBL/GenBank/DDBJ databases">
        <authorList>
            <person name="Vera ALvarez R."/>
            <person name="Arias-Moreno D.M."/>
            <person name="Jimenez-Jacinto V."/>
            <person name="Jimenez-Bremont J.F."/>
            <person name="Swaminathan K."/>
            <person name="Moose S.P."/>
            <person name="Guerrero-Gonzalez M.L."/>
            <person name="Marino-Ramirez L."/>
            <person name="Landsman D."/>
            <person name="Rodriguez-Kessler M."/>
            <person name="Delgado-Sanchez P."/>
        </authorList>
    </citation>
    <scope>NUCLEOTIDE SEQUENCE</scope>
    <source>
        <tissue evidence="2">Cladode</tissue>
    </source>
</reference>
<keyword evidence="1" id="KW-0812">Transmembrane</keyword>
<keyword evidence="1" id="KW-1133">Transmembrane helix</keyword>
<sequence>MSKNKINQKNIKLVWLRRWTMENKVQLQINMLLHKDFVPFAHHISKPFRNIAKIKTLGHCLNLLAAHLLLLHYLYLASSSLLCFFQSGLYAVVWLHKSRLKAPPPL</sequence>
<proteinExistence type="predicted"/>
<organism evidence="2">
    <name type="scientific">Opuntia streptacantha</name>
    <name type="common">Prickly pear cactus</name>
    <name type="synonym">Opuntia cardona</name>
    <dbReference type="NCBI Taxonomy" id="393608"/>
    <lineage>
        <taxon>Eukaryota</taxon>
        <taxon>Viridiplantae</taxon>
        <taxon>Streptophyta</taxon>
        <taxon>Embryophyta</taxon>
        <taxon>Tracheophyta</taxon>
        <taxon>Spermatophyta</taxon>
        <taxon>Magnoliopsida</taxon>
        <taxon>eudicotyledons</taxon>
        <taxon>Gunneridae</taxon>
        <taxon>Pentapetalae</taxon>
        <taxon>Caryophyllales</taxon>
        <taxon>Cactineae</taxon>
        <taxon>Cactaceae</taxon>
        <taxon>Opuntioideae</taxon>
        <taxon>Opuntia</taxon>
    </lineage>
</organism>
<evidence type="ECO:0000256" key="1">
    <source>
        <dbReference type="SAM" id="Phobius"/>
    </source>
</evidence>
<keyword evidence="1" id="KW-0472">Membrane</keyword>
<reference evidence="2" key="1">
    <citation type="journal article" date="2013" name="J. Plant Res.">
        <title>Effect of fungi and light on seed germination of three Opuntia species from semiarid lands of central Mexico.</title>
        <authorList>
            <person name="Delgado-Sanchez P."/>
            <person name="Jimenez-Bremont J.F."/>
            <person name="Guerrero-Gonzalez Mde L."/>
            <person name="Flores J."/>
        </authorList>
    </citation>
    <scope>NUCLEOTIDE SEQUENCE</scope>
    <source>
        <tissue evidence="2">Cladode</tissue>
    </source>
</reference>
<dbReference type="AlphaFoldDB" id="A0A7C9D535"/>
<accession>A0A7C9D535</accession>